<dbReference type="Gene3D" id="3.30.1330.80">
    <property type="entry name" value="Hypothetical protein, similar to alpha- acetolactate decarboxylase, domain 2"/>
    <property type="match status" value="1"/>
</dbReference>
<dbReference type="PIRSF" id="PIRSF016702">
    <property type="entry name" value="DNA_bp_PD1"/>
    <property type="match status" value="1"/>
</dbReference>
<sequence length="141" mass="15940">MLREYNVTNIYQGRLETGDDLLAELTKLVKEKGIEAGKVSAIGAVKQATLSYYDQEKQQYNEKEFNQPLEIISFLGNISLKDGEPIIHAHISLGDEEGELYGGHLASETIVFACEFIIEEYEGKPFKRGYHETTGLPLWQK</sequence>
<dbReference type="EMBL" id="CP003359">
    <property type="protein sequence ID" value="AGB41084.1"/>
    <property type="molecule type" value="Genomic_DNA"/>
</dbReference>
<gene>
    <name evidence="2" type="ordered locus">Halha_1135</name>
</gene>
<accession>L0K9N6</accession>
<dbReference type="CDD" id="cd11378">
    <property type="entry name" value="DUF296"/>
    <property type="match status" value="1"/>
</dbReference>
<evidence type="ECO:0000313" key="3">
    <source>
        <dbReference type="Proteomes" id="UP000010880"/>
    </source>
</evidence>
<dbReference type="Pfam" id="PF03479">
    <property type="entry name" value="PCC"/>
    <property type="match status" value="1"/>
</dbReference>
<protein>
    <submittedName>
        <fullName evidence="2">Putative DNA-binding protein with PD1-like DNA-binding motif</fullName>
    </submittedName>
</protein>
<dbReference type="PANTHER" id="PTHR34988:SF1">
    <property type="entry name" value="DNA-BINDING PROTEIN"/>
    <property type="match status" value="1"/>
</dbReference>
<dbReference type="HOGENOM" id="CLU_114051_2_3_9"/>
<proteinExistence type="predicted"/>
<name>L0K9N6_HALHC</name>
<dbReference type="RefSeq" id="WP_015326809.1">
    <property type="nucleotide sequence ID" value="NC_019978.1"/>
</dbReference>
<dbReference type="AlphaFoldDB" id="L0K9N6"/>
<dbReference type="SUPFAM" id="SSF117856">
    <property type="entry name" value="AF0104/ALDC/Ptd012-like"/>
    <property type="match status" value="1"/>
</dbReference>
<feature type="domain" description="PPC" evidence="1">
    <location>
        <begin position="5"/>
        <end position="141"/>
    </location>
</feature>
<dbReference type="PANTHER" id="PTHR34988">
    <property type="entry name" value="PROTEIN, PUTATIVE-RELATED"/>
    <property type="match status" value="1"/>
</dbReference>
<dbReference type="InterPro" id="IPR025707">
    <property type="entry name" value="DNA_bp_PD1"/>
</dbReference>
<dbReference type="PROSITE" id="PS51742">
    <property type="entry name" value="PPC"/>
    <property type="match status" value="1"/>
</dbReference>
<dbReference type="STRING" id="748449.Halha_1135"/>
<dbReference type="OrthoDB" id="9791702at2"/>
<dbReference type="InterPro" id="IPR005175">
    <property type="entry name" value="PPC_dom"/>
</dbReference>
<organism evidence="2 3">
    <name type="scientific">Halobacteroides halobius (strain ATCC 35273 / DSM 5150 / MD-1)</name>
    <dbReference type="NCBI Taxonomy" id="748449"/>
    <lineage>
        <taxon>Bacteria</taxon>
        <taxon>Bacillati</taxon>
        <taxon>Bacillota</taxon>
        <taxon>Clostridia</taxon>
        <taxon>Halanaerobiales</taxon>
        <taxon>Halobacteroidaceae</taxon>
        <taxon>Halobacteroides</taxon>
    </lineage>
</organism>
<dbReference type="eggNOG" id="COG1661">
    <property type="taxonomic scope" value="Bacteria"/>
</dbReference>
<dbReference type="Proteomes" id="UP000010880">
    <property type="component" value="Chromosome"/>
</dbReference>
<evidence type="ECO:0000259" key="1">
    <source>
        <dbReference type="PROSITE" id="PS51742"/>
    </source>
</evidence>
<evidence type="ECO:0000313" key="2">
    <source>
        <dbReference type="EMBL" id="AGB41084.1"/>
    </source>
</evidence>
<reference evidence="3" key="1">
    <citation type="submission" date="2012-02" db="EMBL/GenBank/DDBJ databases">
        <title>The complete genome of Halobacteroides halobius DSM 5150.</title>
        <authorList>
            <person name="Lucas S."/>
            <person name="Copeland A."/>
            <person name="Lapidus A."/>
            <person name="Glavina del Rio T."/>
            <person name="Dalin E."/>
            <person name="Tice H."/>
            <person name="Bruce D."/>
            <person name="Goodwin L."/>
            <person name="Pitluck S."/>
            <person name="Peters L."/>
            <person name="Mikhailova N."/>
            <person name="Gu W."/>
            <person name="Kyrpides N."/>
            <person name="Mavromatis K."/>
            <person name="Ivanova N."/>
            <person name="Brettin T."/>
            <person name="Detter J.C."/>
            <person name="Han C."/>
            <person name="Larimer F."/>
            <person name="Land M."/>
            <person name="Hauser L."/>
            <person name="Markowitz V."/>
            <person name="Cheng J.-F."/>
            <person name="Hugenholtz P."/>
            <person name="Woyke T."/>
            <person name="Wu D."/>
            <person name="Tindall B."/>
            <person name="Pomrenke H."/>
            <person name="Brambilla E."/>
            <person name="Klenk H.-P."/>
            <person name="Eisen J.A."/>
        </authorList>
    </citation>
    <scope>NUCLEOTIDE SEQUENCE [LARGE SCALE GENOMIC DNA]</scope>
    <source>
        <strain evidence="3">ATCC 35273 / DSM 5150 / MD-1</strain>
    </source>
</reference>
<dbReference type="KEGG" id="hhl:Halha_1135"/>
<keyword evidence="2" id="KW-0238">DNA-binding</keyword>
<dbReference type="GO" id="GO:0003677">
    <property type="term" value="F:DNA binding"/>
    <property type="evidence" value="ECO:0007669"/>
    <property type="project" value="UniProtKB-KW"/>
</dbReference>
<keyword evidence="3" id="KW-1185">Reference proteome</keyword>